<dbReference type="InterPro" id="IPR002159">
    <property type="entry name" value="CD36_fam"/>
</dbReference>
<organism evidence="9 10">
    <name type="scientific">Ceratina calcarata</name>
    <dbReference type="NCBI Taxonomy" id="156304"/>
    <lineage>
        <taxon>Eukaryota</taxon>
        <taxon>Metazoa</taxon>
        <taxon>Ecdysozoa</taxon>
        <taxon>Arthropoda</taxon>
        <taxon>Hexapoda</taxon>
        <taxon>Insecta</taxon>
        <taxon>Pterygota</taxon>
        <taxon>Neoptera</taxon>
        <taxon>Endopterygota</taxon>
        <taxon>Hymenoptera</taxon>
        <taxon>Apocrita</taxon>
        <taxon>Aculeata</taxon>
        <taxon>Apoidea</taxon>
        <taxon>Anthophila</taxon>
        <taxon>Apidae</taxon>
        <taxon>Ceratina</taxon>
        <taxon>Zadontomerus</taxon>
    </lineage>
</organism>
<evidence type="ECO:0000256" key="3">
    <source>
        <dbReference type="ARBA" id="ARBA00022475"/>
    </source>
</evidence>
<keyword evidence="3" id="KW-1003">Cell membrane</keyword>
<keyword evidence="6 8" id="KW-0472">Membrane</keyword>
<proteinExistence type="inferred from homology"/>
<evidence type="ECO:0000256" key="5">
    <source>
        <dbReference type="ARBA" id="ARBA00022989"/>
    </source>
</evidence>
<dbReference type="GO" id="GO:0005044">
    <property type="term" value="F:scavenger receptor activity"/>
    <property type="evidence" value="ECO:0007669"/>
    <property type="project" value="TreeGrafter"/>
</dbReference>
<feature type="transmembrane region" description="Helical" evidence="8">
    <location>
        <begin position="469"/>
        <end position="493"/>
    </location>
</feature>
<dbReference type="PANTHER" id="PTHR11923">
    <property type="entry name" value="SCAVENGER RECEPTOR CLASS B TYPE-1 SR-B1"/>
    <property type="match status" value="1"/>
</dbReference>
<dbReference type="Proteomes" id="UP000694925">
    <property type="component" value="Unplaced"/>
</dbReference>
<accession>A0AAJ7JA24</accession>
<evidence type="ECO:0000313" key="10">
    <source>
        <dbReference type="RefSeq" id="XP_017888490.1"/>
    </source>
</evidence>
<comment type="similarity">
    <text evidence="2">Belongs to the CD36 family.</text>
</comment>
<dbReference type="GO" id="GO:0005886">
    <property type="term" value="C:plasma membrane"/>
    <property type="evidence" value="ECO:0007669"/>
    <property type="project" value="UniProtKB-SubCell"/>
</dbReference>
<dbReference type="AlphaFoldDB" id="A0AAJ7JA24"/>
<reference evidence="10" key="1">
    <citation type="submission" date="2025-08" db="UniProtKB">
        <authorList>
            <consortium name="RefSeq"/>
        </authorList>
    </citation>
    <scope>IDENTIFICATION</scope>
    <source>
        <tissue evidence="10">Whole body</tissue>
    </source>
</reference>
<keyword evidence="4 8" id="KW-0812">Transmembrane</keyword>
<name>A0AAJ7JA24_9HYME</name>
<dbReference type="RefSeq" id="XP_017888490.1">
    <property type="nucleotide sequence ID" value="XM_018033001.2"/>
</dbReference>
<keyword evidence="9" id="KW-1185">Reference proteome</keyword>
<evidence type="ECO:0000256" key="6">
    <source>
        <dbReference type="ARBA" id="ARBA00023136"/>
    </source>
</evidence>
<gene>
    <name evidence="10" type="primary">LOC108629971</name>
</gene>
<evidence type="ECO:0000256" key="7">
    <source>
        <dbReference type="ARBA" id="ARBA00023180"/>
    </source>
</evidence>
<keyword evidence="5 8" id="KW-1133">Transmembrane helix</keyword>
<keyword evidence="7" id="KW-0325">Glycoprotein</keyword>
<dbReference type="PROSITE" id="PS51257">
    <property type="entry name" value="PROKAR_LIPOPROTEIN"/>
    <property type="match status" value="1"/>
</dbReference>
<evidence type="ECO:0000256" key="2">
    <source>
        <dbReference type="ARBA" id="ARBA00010532"/>
    </source>
</evidence>
<feature type="transmembrane region" description="Helical" evidence="8">
    <location>
        <begin position="12"/>
        <end position="33"/>
    </location>
</feature>
<comment type="subcellular location">
    <subcellularLocation>
        <location evidence="1">Cell membrane</location>
    </subcellularLocation>
</comment>
<dbReference type="KEGG" id="ccal:108629971"/>
<evidence type="ECO:0000256" key="4">
    <source>
        <dbReference type="ARBA" id="ARBA00022692"/>
    </source>
</evidence>
<evidence type="ECO:0000256" key="8">
    <source>
        <dbReference type="SAM" id="Phobius"/>
    </source>
</evidence>
<dbReference type="GO" id="GO:0005737">
    <property type="term" value="C:cytoplasm"/>
    <property type="evidence" value="ECO:0007669"/>
    <property type="project" value="TreeGrafter"/>
</dbReference>
<sequence>MKFTIPLHQYKKCIILFLLGIACIVFSYVTYIFNPAKLILDYTLEMTPHSLAFQLWKNPPIDIYFKVYIFNITNSEQFLRGEEKLKVQEIGPYVYKEILQNENITWHEENKTISYMPRRTVVYVPEMSNGNPDTDVVQVPNIPMLGISSTLHDAGFFVNYPWSSLVSMLDSKPILNITVYDYFWGYEDRLVRLASGVVPNFINFKKFGLLDRMYDEGENLVHMYIGKNENMTEEEGRYLSIQLYNGSPGMSQWGYREEDGNETYPENTICNRIRGATEGELFPSYIDKHASFRVYRKAFCRAIPIVFRSEVLTESGLNGFLYSMADDFLDTPDVNPDNACYCKKKGKCLKKGLSDMTPCYYSIPAAMSLPHFLDADPSLLEDVEGLNPDPEKHNTTIILEPTIGVPIHVHSRIQINLVMEHTTYNSRIKPFNGITVPLFWSDFVIPELSSELDFLLKVVLIVLPITQTIIISLLAFIGVTMFVLSIFSMLWTINQQQEPLSSERRDSCDLRIPLNYGQYSAIHILPAIKKITSKTDLFS</sequence>
<dbReference type="Pfam" id="PF01130">
    <property type="entry name" value="CD36"/>
    <property type="match status" value="1"/>
</dbReference>
<protein>
    <submittedName>
        <fullName evidence="10">Scavenger receptor class B member 1-like isoform X1</fullName>
    </submittedName>
</protein>
<dbReference type="PRINTS" id="PR01609">
    <property type="entry name" value="CD36FAMILY"/>
</dbReference>
<dbReference type="PANTHER" id="PTHR11923:SF104">
    <property type="entry name" value="FI07620P"/>
    <property type="match status" value="1"/>
</dbReference>
<evidence type="ECO:0000256" key="1">
    <source>
        <dbReference type="ARBA" id="ARBA00004236"/>
    </source>
</evidence>
<evidence type="ECO:0000313" key="9">
    <source>
        <dbReference type="Proteomes" id="UP000694925"/>
    </source>
</evidence>
<dbReference type="GeneID" id="108629971"/>